<accession>A0AAD7WZA3</accession>
<protein>
    <submittedName>
        <fullName evidence="2">Uncharacterized protein</fullName>
    </submittedName>
</protein>
<evidence type="ECO:0000313" key="3">
    <source>
        <dbReference type="Proteomes" id="UP001221898"/>
    </source>
</evidence>
<dbReference type="Proteomes" id="UP001221898">
    <property type="component" value="Unassembled WGS sequence"/>
</dbReference>
<name>A0AAD7WZA3_9TELE</name>
<organism evidence="2 3">
    <name type="scientific">Aldrovandia affinis</name>
    <dbReference type="NCBI Taxonomy" id="143900"/>
    <lineage>
        <taxon>Eukaryota</taxon>
        <taxon>Metazoa</taxon>
        <taxon>Chordata</taxon>
        <taxon>Craniata</taxon>
        <taxon>Vertebrata</taxon>
        <taxon>Euteleostomi</taxon>
        <taxon>Actinopterygii</taxon>
        <taxon>Neopterygii</taxon>
        <taxon>Teleostei</taxon>
        <taxon>Notacanthiformes</taxon>
        <taxon>Halosauridae</taxon>
        <taxon>Aldrovandia</taxon>
    </lineage>
</organism>
<dbReference type="EMBL" id="JAINUG010000010">
    <property type="protein sequence ID" value="KAJ8415241.1"/>
    <property type="molecule type" value="Genomic_DNA"/>
</dbReference>
<sequence>MRTLSSTPSVGLPVNRDRAMKKPLGRARRHRSEHCQNAAMKKPGLSVGSRELEECGPGGWGLLHSGTFGGKPSSVASLTANRPIHLCSPAGRHNLCQMTGRVGATQRPTHLPARPGASQKRRGGRALGPHPHLTMSPDADVCRER</sequence>
<evidence type="ECO:0000256" key="1">
    <source>
        <dbReference type="SAM" id="MobiDB-lite"/>
    </source>
</evidence>
<comment type="caution">
    <text evidence="2">The sequence shown here is derived from an EMBL/GenBank/DDBJ whole genome shotgun (WGS) entry which is preliminary data.</text>
</comment>
<reference evidence="2" key="1">
    <citation type="journal article" date="2023" name="Science">
        <title>Genome structures resolve the early diversification of teleost fishes.</title>
        <authorList>
            <person name="Parey E."/>
            <person name="Louis A."/>
            <person name="Montfort J."/>
            <person name="Bouchez O."/>
            <person name="Roques C."/>
            <person name="Iampietro C."/>
            <person name="Lluch J."/>
            <person name="Castinel A."/>
            <person name="Donnadieu C."/>
            <person name="Desvignes T."/>
            <person name="Floi Bucao C."/>
            <person name="Jouanno E."/>
            <person name="Wen M."/>
            <person name="Mejri S."/>
            <person name="Dirks R."/>
            <person name="Jansen H."/>
            <person name="Henkel C."/>
            <person name="Chen W.J."/>
            <person name="Zahm M."/>
            <person name="Cabau C."/>
            <person name="Klopp C."/>
            <person name="Thompson A.W."/>
            <person name="Robinson-Rechavi M."/>
            <person name="Braasch I."/>
            <person name="Lecointre G."/>
            <person name="Bobe J."/>
            <person name="Postlethwait J.H."/>
            <person name="Berthelot C."/>
            <person name="Roest Crollius H."/>
            <person name="Guiguen Y."/>
        </authorList>
    </citation>
    <scope>NUCLEOTIDE SEQUENCE</scope>
    <source>
        <strain evidence="2">NC1722</strain>
    </source>
</reference>
<evidence type="ECO:0000313" key="2">
    <source>
        <dbReference type="EMBL" id="KAJ8415241.1"/>
    </source>
</evidence>
<feature type="region of interest" description="Disordered" evidence="1">
    <location>
        <begin position="103"/>
        <end position="145"/>
    </location>
</feature>
<keyword evidence="3" id="KW-1185">Reference proteome</keyword>
<proteinExistence type="predicted"/>
<gene>
    <name evidence="2" type="ORF">AAFF_G00009390</name>
</gene>
<dbReference type="AlphaFoldDB" id="A0AAD7WZA3"/>